<evidence type="ECO:0000313" key="6">
    <source>
        <dbReference type="Proteomes" id="UP001295740"/>
    </source>
</evidence>
<keyword evidence="3 4" id="KW-0460">Magnesium</keyword>
<dbReference type="GO" id="GO:0008299">
    <property type="term" value="P:isoprenoid biosynthetic process"/>
    <property type="evidence" value="ECO:0007669"/>
    <property type="project" value="UniProtKB-ARBA"/>
</dbReference>
<comment type="caution">
    <text evidence="5">The sequence shown here is derived from an EMBL/GenBank/DDBJ whole genome shotgun (WGS) entry which is preliminary data.</text>
</comment>
<evidence type="ECO:0000256" key="3">
    <source>
        <dbReference type="ARBA" id="ARBA00022842"/>
    </source>
</evidence>
<gene>
    <name evidence="5" type="ORF">KHLLAP_LOCUS6255</name>
</gene>
<reference evidence="5" key="1">
    <citation type="submission" date="2023-10" db="EMBL/GenBank/DDBJ databases">
        <authorList>
            <person name="Hackl T."/>
        </authorList>
    </citation>
    <scope>NUCLEOTIDE SEQUENCE</scope>
</reference>
<dbReference type="PANTHER" id="PTHR35201:SF4">
    <property type="entry name" value="BETA-PINACENE SYNTHASE-RELATED"/>
    <property type="match status" value="1"/>
</dbReference>
<dbReference type="GO" id="GO:0010333">
    <property type="term" value="F:terpene synthase activity"/>
    <property type="evidence" value="ECO:0007669"/>
    <property type="project" value="InterPro"/>
</dbReference>
<dbReference type="Gene3D" id="1.10.600.10">
    <property type="entry name" value="Farnesyl Diphosphate Synthase"/>
    <property type="match status" value="1"/>
</dbReference>
<dbReference type="AlphaFoldDB" id="A0AAI8VJ14"/>
<keyword evidence="6" id="KW-1185">Reference proteome</keyword>
<keyword evidence="4" id="KW-0479">Metal-binding</keyword>
<dbReference type="Pfam" id="PF19086">
    <property type="entry name" value="Terpene_syn_C_2"/>
    <property type="match status" value="1"/>
</dbReference>
<evidence type="ECO:0000313" key="5">
    <source>
        <dbReference type="EMBL" id="CAJ2505787.1"/>
    </source>
</evidence>
<comment type="cofactor">
    <cofactor evidence="1 4">
        <name>Mg(2+)</name>
        <dbReference type="ChEBI" id="CHEBI:18420"/>
    </cofactor>
</comment>
<dbReference type="EC" id="4.2.3.-" evidence="4"/>
<dbReference type="SUPFAM" id="SSF48576">
    <property type="entry name" value="Terpenoid synthases"/>
    <property type="match status" value="1"/>
</dbReference>
<proteinExistence type="inferred from homology"/>
<evidence type="ECO:0000256" key="1">
    <source>
        <dbReference type="ARBA" id="ARBA00001946"/>
    </source>
</evidence>
<dbReference type="SFLD" id="SFLDG01020">
    <property type="entry name" value="Terpene_Cyclase_Like_2"/>
    <property type="match status" value="1"/>
</dbReference>
<accession>A0AAI8VJ14</accession>
<dbReference type="PANTHER" id="PTHR35201">
    <property type="entry name" value="TERPENE SYNTHASE"/>
    <property type="match status" value="1"/>
</dbReference>
<evidence type="ECO:0000256" key="4">
    <source>
        <dbReference type="RuleBase" id="RU366034"/>
    </source>
</evidence>
<dbReference type="EMBL" id="CAUWAG010000007">
    <property type="protein sequence ID" value="CAJ2505787.1"/>
    <property type="molecule type" value="Genomic_DNA"/>
</dbReference>
<protein>
    <recommendedName>
        <fullName evidence="4">Terpene synthase</fullName>
        <ecNumber evidence="4">4.2.3.-</ecNumber>
    </recommendedName>
</protein>
<dbReference type="InterPro" id="IPR008949">
    <property type="entry name" value="Isoprenoid_synthase_dom_sf"/>
</dbReference>
<dbReference type="Proteomes" id="UP001295740">
    <property type="component" value="Unassembled WGS sequence"/>
</dbReference>
<name>A0AAI8VJ14_9PEZI</name>
<evidence type="ECO:0000256" key="2">
    <source>
        <dbReference type="ARBA" id="ARBA00006333"/>
    </source>
</evidence>
<dbReference type="SFLD" id="SFLDS00005">
    <property type="entry name" value="Isoprenoid_Synthase_Type_I"/>
    <property type="match status" value="1"/>
</dbReference>
<sequence length="386" mass="43716">MSSPKVERATACGKESTESGSLIAYIADQATPPDSPNPGDMTVFLPDTFASILSVEAVVNPHYRQVKAEADAWIAETLGYDEKAARRNAGADFTYLVSFWAPQCDAEALRTMVDWQHWNCSKAFPWDDQFDEGHLKTDLQGAAEEIIHMTSLLDDSHPPISPDEYPIRYAFQVNWYSIRKRASPALQHRYKKCIKHYMLGCLGQVGARKLKPEELSVEAYLKFRRGTIVSLNPSNTAWQHVVSALYAAGLDLPQEVLDHPSIQACQEVAVDLVLLDNDLLSYKKDLVEGEDLNMINIIRAHRNLPLQEAIDNIGVMLDACYRRWYKSLAEMPIWGKEIDNEVLRYLDGIRNVALGSLHWSFHTGRYFTGSEGMRLRDTREMRLPVI</sequence>
<keyword evidence="4" id="KW-0456">Lyase</keyword>
<dbReference type="GO" id="GO:0046872">
    <property type="term" value="F:metal ion binding"/>
    <property type="evidence" value="ECO:0007669"/>
    <property type="project" value="UniProtKB-KW"/>
</dbReference>
<dbReference type="InterPro" id="IPR034686">
    <property type="entry name" value="Terpene_cyclase-like_2"/>
</dbReference>
<organism evidence="5 6">
    <name type="scientific">Anthostomella pinea</name>
    <dbReference type="NCBI Taxonomy" id="933095"/>
    <lineage>
        <taxon>Eukaryota</taxon>
        <taxon>Fungi</taxon>
        <taxon>Dikarya</taxon>
        <taxon>Ascomycota</taxon>
        <taxon>Pezizomycotina</taxon>
        <taxon>Sordariomycetes</taxon>
        <taxon>Xylariomycetidae</taxon>
        <taxon>Xylariales</taxon>
        <taxon>Xylariaceae</taxon>
        <taxon>Anthostomella</taxon>
    </lineage>
</organism>
<comment type="similarity">
    <text evidence="2 4">Belongs to the terpene synthase family.</text>
</comment>